<dbReference type="HOGENOM" id="CLU_2561356_0_0_1"/>
<dbReference type="Proteomes" id="UP000017836">
    <property type="component" value="Unassembled WGS sequence"/>
</dbReference>
<dbReference type="Gramene" id="ERM98174">
    <property type="protein sequence ID" value="ERM98174"/>
    <property type="gene ID" value="AMTR_s00095p00118840"/>
</dbReference>
<accession>W1NU66</accession>
<proteinExistence type="predicted"/>
<sequence length="82" mass="9385">MKENIYFCIASSPNDSYNGSSETIPRVRLQKVTRKLPGEVEAYSDAKSKGRDVRKETTDSRMLQSSSVRLQRKVSGIWQKFL</sequence>
<organism evidence="1 2">
    <name type="scientific">Amborella trichopoda</name>
    <dbReference type="NCBI Taxonomy" id="13333"/>
    <lineage>
        <taxon>Eukaryota</taxon>
        <taxon>Viridiplantae</taxon>
        <taxon>Streptophyta</taxon>
        <taxon>Embryophyta</taxon>
        <taxon>Tracheophyta</taxon>
        <taxon>Spermatophyta</taxon>
        <taxon>Magnoliopsida</taxon>
        <taxon>Amborellales</taxon>
        <taxon>Amborellaceae</taxon>
        <taxon>Amborella</taxon>
    </lineage>
</organism>
<evidence type="ECO:0000313" key="1">
    <source>
        <dbReference type="EMBL" id="ERM98174.1"/>
    </source>
</evidence>
<name>W1NU66_AMBTC</name>
<dbReference type="EMBL" id="KI395483">
    <property type="protein sequence ID" value="ERM98174.1"/>
    <property type="molecule type" value="Genomic_DNA"/>
</dbReference>
<dbReference type="AlphaFoldDB" id="W1NU66"/>
<gene>
    <name evidence="1" type="ORF">AMTR_s00095p00118840</name>
</gene>
<evidence type="ECO:0000313" key="2">
    <source>
        <dbReference type="Proteomes" id="UP000017836"/>
    </source>
</evidence>
<keyword evidence="2" id="KW-1185">Reference proteome</keyword>
<reference evidence="2" key="1">
    <citation type="journal article" date="2013" name="Science">
        <title>The Amborella genome and the evolution of flowering plants.</title>
        <authorList>
            <consortium name="Amborella Genome Project"/>
        </authorList>
    </citation>
    <scope>NUCLEOTIDE SEQUENCE [LARGE SCALE GENOMIC DNA]</scope>
</reference>
<protein>
    <submittedName>
        <fullName evidence="1">Uncharacterized protein</fullName>
    </submittedName>
</protein>